<feature type="region of interest" description="Disordered" evidence="2">
    <location>
        <begin position="1"/>
        <end position="78"/>
    </location>
</feature>
<accession>A0A9W7ATR9</accession>
<reference evidence="4" key="1">
    <citation type="journal article" date="2023" name="Commun. Biol.">
        <title>Genome analysis of Parmales, the sister group of diatoms, reveals the evolutionary specialization of diatoms from phago-mixotrophs to photoautotrophs.</title>
        <authorList>
            <person name="Ban H."/>
            <person name="Sato S."/>
            <person name="Yoshikawa S."/>
            <person name="Yamada K."/>
            <person name="Nakamura Y."/>
            <person name="Ichinomiya M."/>
            <person name="Sato N."/>
            <person name="Blanc-Mathieu R."/>
            <person name="Endo H."/>
            <person name="Kuwata A."/>
            <person name="Ogata H."/>
        </authorList>
    </citation>
    <scope>NUCLEOTIDE SEQUENCE [LARGE SCALE GENOMIC DNA]</scope>
</reference>
<dbReference type="AlphaFoldDB" id="A0A9W7ATR9"/>
<evidence type="ECO:0000313" key="4">
    <source>
        <dbReference type="Proteomes" id="UP001162640"/>
    </source>
</evidence>
<evidence type="ECO:0000313" key="3">
    <source>
        <dbReference type="EMBL" id="GMH75352.1"/>
    </source>
</evidence>
<evidence type="ECO:0000256" key="1">
    <source>
        <dbReference type="SAM" id="Coils"/>
    </source>
</evidence>
<keyword evidence="1" id="KW-0175">Coiled coil</keyword>
<feature type="compositionally biased region" description="Low complexity" evidence="2">
    <location>
        <begin position="59"/>
        <end position="78"/>
    </location>
</feature>
<organism evidence="3 4">
    <name type="scientific">Triparma laevis f. inornata</name>
    <dbReference type="NCBI Taxonomy" id="1714386"/>
    <lineage>
        <taxon>Eukaryota</taxon>
        <taxon>Sar</taxon>
        <taxon>Stramenopiles</taxon>
        <taxon>Ochrophyta</taxon>
        <taxon>Bolidophyceae</taxon>
        <taxon>Parmales</taxon>
        <taxon>Triparmaceae</taxon>
        <taxon>Triparma</taxon>
    </lineage>
</organism>
<feature type="compositionally biased region" description="Low complexity" evidence="2">
    <location>
        <begin position="28"/>
        <end position="38"/>
    </location>
</feature>
<proteinExistence type="predicted"/>
<sequence length="187" mass="21076">MSRPQINLVLSRLYPPTDTDADPEETSESTISKTTTTTNHNVNHDDPPPTRYVYNKNLTGDTTTNDNTTSNDSETPTEFNITPEASKLLSKIISQTSTSLSSTFSPSTPITSIHPNFLSIPPPQKNAITHHLENSSIKTLLKRIDGRKTNVKKVSKRRREDDEELERLKEEQRRLLRKKGGMEFSVV</sequence>
<comment type="caution">
    <text evidence="3">The sequence shown here is derived from an EMBL/GenBank/DDBJ whole genome shotgun (WGS) entry which is preliminary data.</text>
</comment>
<feature type="coiled-coil region" evidence="1">
    <location>
        <begin position="151"/>
        <end position="178"/>
    </location>
</feature>
<protein>
    <submittedName>
        <fullName evidence="3">Uncharacterized protein</fullName>
    </submittedName>
</protein>
<name>A0A9W7ATR9_9STRA</name>
<evidence type="ECO:0000256" key="2">
    <source>
        <dbReference type="SAM" id="MobiDB-lite"/>
    </source>
</evidence>
<gene>
    <name evidence="3" type="ORF">TL16_g06732</name>
</gene>
<dbReference type="EMBL" id="BLQM01000207">
    <property type="protein sequence ID" value="GMH75352.1"/>
    <property type="molecule type" value="Genomic_DNA"/>
</dbReference>
<dbReference type="Proteomes" id="UP001162640">
    <property type="component" value="Unassembled WGS sequence"/>
</dbReference>